<evidence type="ECO:0000313" key="2">
    <source>
        <dbReference type="EMBL" id="GFB04012.1"/>
    </source>
</evidence>
<gene>
    <name evidence="2" type="ORF">Tci_675983</name>
</gene>
<evidence type="ECO:0000256" key="1">
    <source>
        <dbReference type="SAM" id="MobiDB-lite"/>
    </source>
</evidence>
<sequence length="271" mass="30457">MDTIIDQQVEIGEALVPHAKRLRIGRSNFHLLSDIKSKESTLQLVYDVLRLCPFFKAFLVKHKDSKKINEMYYPWFTKVIIHHFMSKDPFILRRNKFGALLPIELTNEDIRNFNAYKEYYVVATGAAPPKPKASVQKTRSSSDTTITPPTAVAGLRMTTSAKGKQAAKASKAKSLSALSENSTDEEGNDDEGKDGDGDEEDDGDDGEEGDGDDEDNDGKEGDDDDDQEVERDDEKNDKEEGSDEEQDYDEEEYVHPSLSTHAEEEPRDEES</sequence>
<comment type="caution">
    <text evidence="2">The sequence shown here is derived from an EMBL/GenBank/DDBJ whole genome shotgun (WGS) entry which is preliminary data.</text>
</comment>
<reference evidence="2" key="1">
    <citation type="journal article" date="2019" name="Sci. Rep.">
        <title>Draft genome of Tanacetum cinerariifolium, the natural source of mosquito coil.</title>
        <authorList>
            <person name="Yamashiro T."/>
            <person name="Shiraishi A."/>
            <person name="Satake H."/>
            <person name="Nakayama K."/>
        </authorList>
    </citation>
    <scope>NUCLEOTIDE SEQUENCE</scope>
</reference>
<feature type="non-terminal residue" evidence="2">
    <location>
        <position position="271"/>
    </location>
</feature>
<organism evidence="2">
    <name type="scientific">Tanacetum cinerariifolium</name>
    <name type="common">Dalmatian daisy</name>
    <name type="synonym">Chrysanthemum cinerariifolium</name>
    <dbReference type="NCBI Taxonomy" id="118510"/>
    <lineage>
        <taxon>Eukaryota</taxon>
        <taxon>Viridiplantae</taxon>
        <taxon>Streptophyta</taxon>
        <taxon>Embryophyta</taxon>
        <taxon>Tracheophyta</taxon>
        <taxon>Spermatophyta</taxon>
        <taxon>Magnoliopsida</taxon>
        <taxon>eudicotyledons</taxon>
        <taxon>Gunneridae</taxon>
        <taxon>Pentapetalae</taxon>
        <taxon>asterids</taxon>
        <taxon>campanulids</taxon>
        <taxon>Asterales</taxon>
        <taxon>Asteraceae</taxon>
        <taxon>Asteroideae</taxon>
        <taxon>Anthemideae</taxon>
        <taxon>Anthemidinae</taxon>
        <taxon>Tanacetum</taxon>
    </lineage>
</organism>
<feature type="compositionally biased region" description="Acidic residues" evidence="1">
    <location>
        <begin position="240"/>
        <end position="252"/>
    </location>
</feature>
<feature type="compositionally biased region" description="Polar residues" evidence="1">
    <location>
        <begin position="135"/>
        <end position="148"/>
    </location>
</feature>
<feature type="region of interest" description="Disordered" evidence="1">
    <location>
        <begin position="128"/>
        <end position="271"/>
    </location>
</feature>
<proteinExistence type="predicted"/>
<protein>
    <submittedName>
        <fullName evidence="2">Uncharacterized protein</fullName>
    </submittedName>
</protein>
<feature type="compositionally biased region" description="Acidic residues" evidence="1">
    <location>
        <begin position="182"/>
        <end position="231"/>
    </location>
</feature>
<dbReference type="AlphaFoldDB" id="A0A699KSA7"/>
<dbReference type="EMBL" id="BKCJ010539157">
    <property type="protein sequence ID" value="GFB04012.1"/>
    <property type="molecule type" value="Genomic_DNA"/>
</dbReference>
<accession>A0A699KSA7</accession>
<name>A0A699KSA7_TANCI</name>
<feature type="compositionally biased region" description="Low complexity" evidence="1">
    <location>
        <begin position="160"/>
        <end position="179"/>
    </location>
</feature>